<dbReference type="Pfam" id="PF01370">
    <property type="entry name" value="Epimerase"/>
    <property type="match status" value="1"/>
</dbReference>
<accession>A0A930YTZ4</accession>
<proteinExistence type="inferred from homology"/>
<evidence type="ECO:0000259" key="3">
    <source>
        <dbReference type="Pfam" id="PF08338"/>
    </source>
</evidence>
<dbReference type="PANTHER" id="PTHR11092">
    <property type="entry name" value="SUGAR NUCLEOTIDE EPIMERASE RELATED"/>
    <property type="match status" value="1"/>
</dbReference>
<feature type="domain" description="DUF1731" evidence="3">
    <location>
        <begin position="250"/>
        <end position="296"/>
    </location>
</feature>
<dbReference type="SUPFAM" id="SSF51735">
    <property type="entry name" value="NAD(P)-binding Rossmann-fold domains"/>
    <property type="match status" value="1"/>
</dbReference>
<dbReference type="AlphaFoldDB" id="A0A930YTZ4"/>
<reference evidence="4" key="1">
    <citation type="submission" date="2020-11" db="EMBL/GenBank/DDBJ databases">
        <title>Genome seq and assembly of Planobacterium sp.</title>
        <authorList>
            <person name="Chhetri G."/>
        </authorList>
    </citation>
    <scope>NUCLEOTIDE SEQUENCE</scope>
    <source>
        <strain evidence="4">GCR5</strain>
    </source>
</reference>
<dbReference type="Proteomes" id="UP000694480">
    <property type="component" value="Unassembled WGS sequence"/>
</dbReference>
<protein>
    <submittedName>
        <fullName evidence="4">TIGR01777 family protein</fullName>
    </submittedName>
</protein>
<dbReference type="InterPro" id="IPR013549">
    <property type="entry name" value="DUF1731"/>
</dbReference>
<dbReference type="InterPro" id="IPR010099">
    <property type="entry name" value="SDR39U1"/>
</dbReference>
<keyword evidence="5" id="KW-1185">Reference proteome</keyword>
<sequence>MVVLLTGGTGLVGTALVKKLKQRGHEVRILVRAKSDDPGTFLWNYQKKQIDPGALNGVDCIVHLAGASIAKRWTEKYKEEILSSRVDSAQFLREQLEKTGQKLKAFISASGTNYYGTVTTTKIFTEQDPAVSKDFLSLVCEKWEAAADSFSPHSERVVKIRTAPVLSKDGGSFKPLKLLSDFHLSSPVGSGRQYFPWIHIEDLVSVYLHSLENPQIEGALNAVASEIPTNREFMKTLAQVNGKLFIPLAVPSVVLRGVLGEMSSILLEGSRVSNQKMEKAGIPLLYPKLEPALRKLLY</sequence>
<organism evidence="4 5">
    <name type="scientific">Planobacterium oryzisoli</name>
    <dbReference type="NCBI Taxonomy" id="2771435"/>
    <lineage>
        <taxon>Bacteria</taxon>
        <taxon>Pseudomonadati</taxon>
        <taxon>Bacteroidota</taxon>
        <taxon>Flavobacteriia</taxon>
        <taxon>Flavobacteriales</taxon>
        <taxon>Weeksellaceae</taxon>
        <taxon>Chryseobacterium group</taxon>
        <taxon>Chryseobacterium</taxon>
    </lineage>
</organism>
<dbReference type="EMBL" id="JADKYY010000001">
    <property type="protein sequence ID" value="MBF5026206.1"/>
    <property type="molecule type" value="Genomic_DNA"/>
</dbReference>
<evidence type="ECO:0000313" key="5">
    <source>
        <dbReference type="Proteomes" id="UP000694480"/>
    </source>
</evidence>
<gene>
    <name evidence="4" type="ORF">IC612_00140</name>
</gene>
<comment type="similarity">
    <text evidence="1">Belongs to the NAD(P)-dependent epimerase/dehydratase family. SDR39U1 subfamily.</text>
</comment>
<evidence type="ECO:0000256" key="1">
    <source>
        <dbReference type="ARBA" id="ARBA00009353"/>
    </source>
</evidence>
<dbReference type="InterPro" id="IPR036291">
    <property type="entry name" value="NAD(P)-bd_dom_sf"/>
</dbReference>
<dbReference type="InterPro" id="IPR001509">
    <property type="entry name" value="Epimerase_deHydtase"/>
</dbReference>
<evidence type="ECO:0000313" key="4">
    <source>
        <dbReference type="EMBL" id="MBF5026206.1"/>
    </source>
</evidence>
<dbReference type="NCBIfam" id="TIGR01777">
    <property type="entry name" value="yfcH"/>
    <property type="match status" value="1"/>
</dbReference>
<evidence type="ECO:0000259" key="2">
    <source>
        <dbReference type="Pfam" id="PF01370"/>
    </source>
</evidence>
<comment type="caution">
    <text evidence="4">The sequence shown here is derived from an EMBL/GenBank/DDBJ whole genome shotgun (WGS) entry which is preliminary data.</text>
</comment>
<dbReference type="PANTHER" id="PTHR11092:SF0">
    <property type="entry name" value="EPIMERASE FAMILY PROTEIN SDR39U1"/>
    <property type="match status" value="1"/>
</dbReference>
<dbReference type="RefSeq" id="WP_194738143.1">
    <property type="nucleotide sequence ID" value="NZ_JADKYY010000001.1"/>
</dbReference>
<feature type="domain" description="NAD-dependent epimerase/dehydratase" evidence="2">
    <location>
        <begin position="3"/>
        <end position="215"/>
    </location>
</feature>
<dbReference type="Gene3D" id="3.40.50.720">
    <property type="entry name" value="NAD(P)-binding Rossmann-like Domain"/>
    <property type="match status" value="1"/>
</dbReference>
<dbReference type="Pfam" id="PF08338">
    <property type="entry name" value="DUF1731"/>
    <property type="match status" value="1"/>
</dbReference>
<name>A0A930YTZ4_9FLAO</name>